<keyword evidence="2" id="KW-0328">Glycosyltransferase</keyword>
<proteinExistence type="predicted"/>
<gene>
    <name evidence="2" type="primary">pglJ_2</name>
    <name evidence="2" type="ORF">IMSAGC017_02053</name>
</gene>
<dbReference type="Gene3D" id="3.40.50.2000">
    <property type="entry name" value="Glycogen Phosphorylase B"/>
    <property type="match status" value="2"/>
</dbReference>
<organism evidence="2 3">
    <name type="scientific">Thomasclavelia cocleata</name>
    <dbReference type="NCBI Taxonomy" id="69824"/>
    <lineage>
        <taxon>Bacteria</taxon>
        <taxon>Bacillati</taxon>
        <taxon>Bacillota</taxon>
        <taxon>Erysipelotrichia</taxon>
        <taxon>Erysipelotrichales</taxon>
        <taxon>Coprobacillaceae</taxon>
        <taxon>Thomasclavelia</taxon>
    </lineage>
</organism>
<dbReference type="PANTHER" id="PTHR12526">
    <property type="entry name" value="GLYCOSYLTRANSFERASE"/>
    <property type="match status" value="1"/>
</dbReference>
<feature type="domain" description="Glycosyl transferase family 1" evidence="1">
    <location>
        <begin position="198"/>
        <end position="334"/>
    </location>
</feature>
<dbReference type="PANTHER" id="PTHR12526:SF630">
    <property type="entry name" value="GLYCOSYLTRANSFERASE"/>
    <property type="match status" value="1"/>
</dbReference>
<dbReference type="GO" id="GO:0016757">
    <property type="term" value="F:glycosyltransferase activity"/>
    <property type="evidence" value="ECO:0007669"/>
    <property type="project" value="UniProtKB-KW"/>
</dbReference>
<protein>
    <submittedName>
        <fullName evidence="2">N-acetylgalactosamine-N,N'-diacetylbacillosaminyl-diphospho-undecaprenol 4-alpha-N-acetylgalactosaminyltransferase</fullName>
        <ecNumber evidence="2">2.4.1.291</ecNumber>
    </submittedName>
</protein>
<evidence type="ECO:0000259" key="1">
    <source>
        <dbReference type="Pfam" id="PF00534"/>
    </source>
</evidence>
<dbReference type="Proteomes" id="UP000490821">
    <property type="component" value="Unassembled WGS sequence"/>
</dbReference>
<dbReference type="SUPFAM" id="SSF53756">
    <property type="entry name" value="UDP-Glycosyltransferase/glycogen phosphorylase"/>
    <property type="match status" value="1"/>
</dbReference>
<evidence type="ECO:0000313" key="2">
    <source>
        <dbReference type="EMBL" id="GFI42007.1"/>
    </source>
</evidence>
<dbReference type="InterPro" id="IPR001296">
    <property type="entry name" value="Glyco_trans_1"/>
</dbReference>
<evidence type="ECO:0000313" key="3">
    <source>
        <dbReference type="Proteomes" id="UP000490821"/>
    </source>
</evidence>
<dbReference type="EC" id="2.4.1.291" evidence="2"/>
<keyword evidence="2" id="KW-0808">Transferase</keyword>
<dbReference type="CDD" id="cd03811">
    <property type="entry name" value="GT4_GT28_WabH-like"/>
    <property type="match status" value="1"/>
</dbReference>
<accession>A0A829ZDF7</accession>
<dbReference type="Pfam" id="PF00534">
    <property type="entry name" value="Glycos_transf_1"/>
    <property type="match status" value="1"/>
</dbReference>
<comment type="caution">
    <text evidence="2">The sequence shown here is derived from an EMBL/GenBank/DDBJ whole genome shotgun (WGS) entry which is preliminary data.</text>
</comment>
<dbReference type="RefSeq" id="WP_172473155.1">
    <property type="nucleotide sequence ID" value="NZ_BLMI01000255.1"/>
</dbReference>
<reference evidence="2 3" key="1">
    <citation type="journal article" date="2020" name="Microbiome">
        <title>Single-cell genomics of uncultured bacteria reveals dietary fiber responders in the mouse gut microbiota.</title>
        <authorList>
            <person name="Chijiiwa R."/>
            <person name="Hosokawa M."/>
            <person name="Kogawa M."/>
            <person name="Nishikawa Y."/>
            <person name="Ide K."/>
            <person name="Sakanashi C."/>
            <person name="Takahashi K."/>
            <person name="Takeyama H."/>
        </authorList>
    </citation>
    <scope>NUCLEOTIDE SEQUENCE [LARGE SCALE GENOMIC DNA]</scope>
    <source>
        <strain evidence="2">IMSAGC_017</strain>
    </source>
</reference>
<name>A0A829ZDF7_9FIRM</name>
<dbReference type="AlphaFoldDB" id="A0A829ZDF7"/>
<sequence>MKVAIVTNKMIIGGVEKALINLLKKKKYGTDIDLYLFDVSGDWMDNIPNYVNVVKVDSSVKKINLISYAKLKLSKKYPKKCFYSSKIYPINNVKYDLAISYHAPCSMPVFYTIHNIKARNYILYIHGDVIKTKSNTKFMYNIYKKYNEIKCVSKDAHIVFKKTFPQLKSVIEHNIIDIEEIKNLGSEPCSTIDNSCYSIVTVGRLSEQKGIDLAIECLEYLLLHNYKIKWYVIGEGEKRAELEKLIQEKNLEGWFTLIGQDDNPYKYMAKCDLYVQPSRHEGYCLTLAEALVLERKIVCTEFAGAFEQIEEGKNGYIVKFDKNSLANKISDIYKAKK</sequence>
<dbReference type="EMBL" id="BLMI01000255">
    <property type="protein sequence ID" value="GFI42007.1"/>
    <property type="molecule type" value="Genomic_DNA"/>
</dbReference>